<organism evidence="2 3">
    <name type="scientific">Paenibacillus helianthi</name>
    <dbReference type="NCBI Taxonomy" id="1349432"/>
    <lineage>
        <taxon>Bacteria</taxon>
        <taxon>Bacillati</taxon>
        <taxon>Bacillota</taxon>
        <taxon>Bacilli</taxon>
        <taxon>Bacillales</taxon>
        <taxon>Paenibacillaceae</taxon>
        <taxon>Paenibacillus</taxon>
    </lineage>
</organism>
<evidence type="ECO:0000313" key="2">
    <source>
        <dbReference type="EMBL" id="OKP90551.1"/>
    </source>
</evidence>
<keyword evidence="3" id="KW-1185">Reference proteome</keyword>
<keyword evidence="1" id="KW-1133">Transmembrane helix</keyword>
<keyword evidence="1" id="KW-0812">Transmembrane</keyword>
<evidence type="ECO:0000313" key="3">
    <source>
        <dbReference type="Proteomes" id="UP000186058"/>
    </source>
</evidence>
<comment type="caution">
    <text evidence="2">The sequence shown here is derived from an EMBL/GenBank/DDBJ whole genome shotgun (WGS) entry which is preliminary data.</text>
</comment>
<name>A0ABX3ESA2_9BACL</name>
<keyword evidence="1" id="KW-0472">Membrane</keyword>
<gene>
    <name evidence="2" type="ORF">A3844_05875</name>
</gene>
<feature type="transmembrane region" description="Helical" evidence="1">
    <location>
        <begin position="45"/>
        <end position="68"/>
    </location>
</feature>
<dbReference type="EMBL" id="LVWI01000003">
    <property type="protein sequence ID" value="OKP90551.1"/>
    <property type="molecule type" value="Genomic_DNA"/>
</dbReference>
<dbReference type="Proteomes" id="UP000186058">
    <property type="component" value="Unassembled WGS sequence"/>
</dbReference>
<protein>
    <submittedName>
        <fullName evidence="2">Uncharacterized protein</fullName>
    </submittedName>
</protein>
<proteinExistence type="predicted"/>
<reference evidence="2 3" key="1">
    <citation type="submission" date="2016-03" db="EMBL/GenBank/DDBJ databases">
        <authorList>
            <person name="Sant'Anna F.H."/>
            <person name="Ambrosini A."/>
            <person name="Souza R."/>
            <person name="Bach E."/>
            <person name="Fernandes G."/>
            <person name="Balsanelli E."/>
            <person name="Baura V.A."/>
            <person name="Souza E.M."/>
            <person name="Passaglia L."/>
        </authorList>
    </citation>
    <scope>NUCLEOTIDE SEQUENCE [LARGE SCALE GENOMIC DNA]</scope>
    <source>
        <strain evidence="2 3">P26E</strain>
    </source>
</reference>
<accession>A0ABX3ESA2</accession>
<sequence>MQDKLPVSRIKTPLSLRTMLSFILLITIESWTLNSHNPYRPYSTVDYIIVVMLVMLIVLLVLSIVNALRPAAEIKWGTDSLQIRGETIYAQRIQAIQIDGPVVGIQPVGKRIAPMRLTFRFIDDRAQSMKELTRWAEANGVKLTYKRFVKWM</sequence>
<feature type="transmembrane region" description="Helical" evidence="1">
    <location>
        <begin position="14"/>
        <end position="33"/>
    </location>
</feature>
<evidence type="ECO:0000256" key="1">
    <source>
        <dbReference type="SAM" id="Phobius"/>
    </source>
</evidence>